<dbReference type="EMBL" id="CAJVQA010000385">
    <property type="protein sequence ID" value="CAG8471965.1"/>
    <property type="molecule type" value="Genomic_DNA"/>
</dbReference>
<sequence>MKLLFVFADSSPKVSIIAIGVISASCETHSSPARRTIGLAKGRIFSPSRTSTGTHPSPARRTIGLVETREVYASC</sequence>
<keyword evidence="2" id="KW-1185">Reference proteome</keyword>
<comment type="caution">
    <text evidence="1">The sequence shown here is derived from an EMBL/GenBank/DDBJ whole genome shotgun (WGS) entry which is preliminary data.</text>
</comment>
<evidence type="ECO:0000313" key="2">
    <source>
        <dbReference type="Proteomes" id="UP000789759"/>
    </source>
</evidence>
<gene>
    <name evidence="1" type="ORF">CPELLU_LOCUS1114</name>
</gene>
<accession>A0A9N8Z6A6</accession>
<organism evidence="1 2">
    <name type="scientific">Cetraspora pellucida</name>
    <dbReference type="NCBI Taxonomy" id="1433469"/>
    <lineage>
        <taxon>Eukaryota</taxon>
        <taxon>Fungi</taxon>
        <taxon>Fungi incertae sedis</taxon>
        <taxon>Mucoromycota</taxon>
        <taxon>Glomeromycotina</taxon>
        <taxon>Glomeromycetes</taxon>
        <taxon>Diversisporales</taxon>
        <taxon>Gigasporaceae</taxon>
        <taxon>Cetraspora</taxon>
    </lineage>
</organism>
<dbReference type="OrthoDB" id="2313536at2759"/>
<proteinExistence type="predicted"/>
<dbReference type="AlphaFoldDB" id="A0A9N8Z6A6"/>
<protein>
    <submittedName>
        <fullName evidence="1">25242_t:CDS:1</fullName>
    </submittedName>
</protein>
<name>A0A9N8Z6A6_9GLOM</name>
<dbReference type="Proteomes" id="UP000789759">
    <property type="component" value="Unassembled WGS sequence"/>
</dbReference>
<dbReference type="PROSITE" id="PS51257">
    <property type="entry name" value="PROKAR_LIPOPROTEIN"/>
    <property type="match status" value="1"/>
</dbReference>
<evidence type="ECO:0000313" key="1">
    <source>
        <dbReference type="EMBL" id="CAG8471965.1"/>
    </source>
</evidence>
<reference evidence="1" key="1">
    <citation type="submission" date="2021-06" db="EMBL/GenBank/DDBJ databases">
        <authorList>
            <person name="Kallberg Y."/>
            <person name="Tangrot J."/>
            <person name="Rosling A."/>
        </authorList>
    </citation>
    <scope>NUCLEOTIDE SEQUENCE</scope>
    <source>
        <strain evidence="1">FL966</strain>
    </source>
</reference>